<name>A0A7S2VVF0_9EUKA</name>
<dbReference type="PANTHER" id="PTHR11062">
    <property type="entry name" value="EXOSTOSIN HEPARAN SULFATE GLYCOSYLTRANSFERASE -RELATED"/>
    <property type="match status" value="1"/>
</dbReference>
<protein>
    <recommendedName>
        <fullName evidence="3">Exostosin GT47 domain-containing protein</fullName>
    </recommendedName>
</protein>
<dbReference type="InterPro" id="IPR040911">
    <property type="entry name" value="Exostosin_GT47"/>
</dbReference>
<evidence type="ECO:0000313" key="4">
    <source>
        <dbReference type="EMBL" id="CAD9651831.1"/>
    </source>
</evidence>
<dbReference type="EMBL" id="HBHC01002190">
    <property type="protein sequence ID" value="CAD9651831.1"/>
    <property type="molecule type" value="Transcribed_RNA"/>
</dbReference>
<dbReference type="GO" id="GO:0016757">
    <property type="term" value="F:glycosyltransferase activity"/>
    <property type="evidence" value="ECO:0007669"/>
    <property type="project" value="InterPro"/>
</dbReference>
<dbReference type="Pfam" id="PF03016">
    <property type="entry name" value="Exostosin_GT47"/>
    <property type="match status" value="1"/>
</dbReference>
<accession>A0A7S2VVF0</accession>
<gene>
    <name evidence="4" type="ORF">NSPH01132_LOCUS1314</name>
</gene>
<keyword evidence="2" id="KW-0732">Signal</keyword>
<comment type="similarity">
    <text evidence="1">Belongs to the glycosyltransferase 47 family.</text>
</comment>
<feature type="chain" id="PRO_5031396232" description="Exostosin GT47 domain-containing protein" evidence="2">
    <location>
        <begin position="32"/>
        <end position="793"/>
    </location>
</feature>
<sequence>MERHISFALKNPKVKVLATLVFVTISHTATGEWLPTETVDEHHGLSQTRQSFVEQSRSSPIIWPENMKKPNLKAYVYKSPETNWFSLIEDGECGEETKAYVERVYAYQPHSADYYFARSILGENFPREFLTDDPYEADILVVPSLLSLPNLREKATQKPVFPYFECNWLRAEQLMDRMADYITSREFFEATAHKHFFVIDHWAANEVWFTEKLLRVLRRSIVATFEGRNKGFSRVEVTTPYVPKICAHNYGEFESKFRRGVDIGNTLNSDADSKAKLTFHFRGQIDPRMAHNMRDQVCHQISSARVDVSTSSTCCSTSISYPKWENRYDNQNCSTIRNVECKCSYVSTGYCQELQSAEFSIFVHGDTPTSRRLYDAMALGVNIVRPDFDLDFLRYLPKLPWMEFIVFANMTQQGLETENPFDTIAKMDPEEKARRKKILTGYAPLVNFHVDKGVTTSLFILISAVEKADLNRDDGNINLKLRARDHNVGADPLHTYRVWTKLAIIPPGKGFRFVHIPKTAGTSFEVESKKIAPDVCIVGSEDCANEDSRVYKWHPEFLDCPGSEAYKAVFLRTPRKHVYSQFLECAYDEWTKEKVSNDFPGKLQRQNESLSEIERSELDLSSLNLWLKHFLLADKLMISTNHYPSRALSFGCYHPGNMQVRFLSEYGGLNCRWGSRVTLSENHLAYAKRTIQDMFFLGLTEQFHLSMCMMSYQLAGNFPDHCICGSGVPAPEYEHSTHGVPKHDINDIPKDTMRLIDDVTTQDTQLYMFAIDEFWARVHEAERIARVQISGCS</sequence>
<organism evidence="4">
    <name type="scientific">Norrisiella sphaerica</name>
    <dbReference type="NCBI Taxonomy" id="552664"/>
    <lineage>
        <taxon>Eukaryota</taxon>
        <taxon>Sar</taxon>
        <taxon>Rhizaria</taxon>
        <taxon>Cercozoa</taxon>
        <taxon>Chlorarachniophyceae</taxon>
        <taxon>Norrisiella</taxon>
    </lineage>
</organism>
<feature type="signal peptide" evidence="2">
    <location>
        <begin position="1"/>
        <end position="31"/>
    </location>
</feature>
<dbReference type="InterPro" id="IPR027417">
    <property type="entry name" value="P-loop_NTPase"/>
</dbReference>
<evidence type="ECO:0000256" key="1">
    <source>
        <dbReference type="ARBA" id="ARBA00010271"/>
    </source>
</evidence>
<dbReference type="InterPro" id="IPR004263">
    <property type="entry name" value="Exostosin"/>
</dbReference>
<evidence type="ECO:0000256" key="2">
    <source>
        <dbReference type="SAM" id="SignalP"/>
    </source>
</evidence>
<dbReference type="AlphaFoldDB" id="A0A7S2VVF0"/>
<dbReference type="PANTHER" id="PTHR11062:SF281">
    <property type="entry name" value="EXOSTOSIN-LIKE 2"/>
    <property type="match status" value="1"/>
</dbReference>
<feature type="domain" description="Exostosin GT47" evidence="3">
    <location>
        <begin position="69"/>
        <end position="380"/>
    </location>
</feature>
<dbReference type="Gene3D" id="3.40.50.300">
    <property type="entry name" value="P-loop containing nucleotide triphosphate hydrolases"/>
    <property type="match status" value="1"/>
</dbReference>
<proteinExistence type="inferred from homology"/>
<reference evidence="4" key="1">
    <citation type="submission" date="2021-01" db="EMBL/GenBank/DDBJ databases">
        <authorList>
            <person name="Corre E."/>
            <person name="Pelletier E."/>
            <person name="Niang G."/>
            <person name="Scheremetjew M."/>
            <person name="Finn R."/>
            <person name="Kale V."/>
            <person name="Holt S."/>
            <person name="Cochrane G."/>
            <person name="Meng A."/>
            <person name="Brown T."/>
            <person name="Cohen L."/>
        </authorList>
    </citation>
    <scope>NUCLEOTIDE SEQUENCE</scope>
    <source>
        <strain evidence="4">BC52</strain>
    </source>
</reference>
<evidence type="ECO:0000259" key="3">
    <source>
        <dbReference type="Pfam" id="PF03016"/>
    </source>
</evidence>